<evidence type="ECO:0000256" key="5">
    <source>
        <dbReference type="SAM" id="MobiDB-lite"/>
    </source>
</evidence>
<comment type="caution">
    <text evidence="6">The sequence shown here is derived from an EMBL/GenBank/DDBJ whole genome shotgun (WGS) entry which is preliminary data.</text>
</comment>
<feature type="region of interest" description="Disordered" evidence="5">
    <location>
        <begin position="333"/>
        <end position="365"/>
    </location>
</feature>
<dbReference type="GO" id="GO:0005794">
    <property type="term" value="C:Golgi apparatus"/>
    <property type="evidence" value="ECO:0007669"/>
    <property type="project" value="UniProtKB-SubCell"/>
</dbReference>
<protein>
    <recommendedName>
        <fullName evidence="8">B box-type domain-containing protein</fullName>
    </recommendedName>
</protein>
<feature type="region of interest" description="Disordered" evidence="5">
    <location>
        <begin position="155"/>
        <end position="312"/>
    </location>
</feature>
<evidence type="ECO:0008006" key="8">
    <source>
        <dbReference type="Google" id="ProtNLM"/>
    </source>
</evidence>
<feature type="region of interest" description="Disordered" evidence="5">
    <location>
        <begin position="413"/>
        <end position="441"/>
    </location>
</feature>
<dbReference type="GO" id="GO:0031267">
    <property type="term" value="F:small GTPase binding"/>
    <property type="evidence" value="ECO:0007669"/>
    <property type="project" value="TreeGrafter"/>
</dbReference>
<organism evidence="6 7">
    <name type="scientific">Phytophthora rubi</name>
    <dbReference type="NCBI Taxonomy" id="129364"/>
    <lineage>
        <taxon>Eukaryota</taxon>
        <taxon>Sar</taxon>
        <taxon>Stramenopiles</taxon>
        <taxon>Oomycota</taxon>
        <taxon>Peronosporomycetes</taxon>
        <taxon>Peronosporales</taxon>
        <taxon>Peronosporaceae</taxon>
        <taxon>Phytophthora</taxon>
    </lineage>
</organism>
<accession>A0A6A4FUH8</accession>
<feature type="compositionally biased region" description="Basic and acidic residues" evidence="5">
    <location>
        <begin position="283"/>
        <end position="293"/>
    </location>
</feature>
<evidence type="ECO:0000256" key="2">
    <source>
        <dbReference type="ARBA" id="ARBA00023034"/>
    </source>
</evidence>
<dbReference type="PANTHER" id="PTHR18921">
    <property type="entry name" value="MYOSIN HEAVY CHAIN - RELATED"/>
    <property type="match status" value="1"/>
</dbReference>
<dbReference type="Proteomes" id="UP000434957">
    <property type="component" value="Unassembled WGS sequence"/>
</dbReference>
<keyword evidence="2" id="KW-0333">Golgi apparatus</keyword>
<sequence>MMAVEVDGAREEGGADGWSGTLTDAVTKCGRDSDRRLYVYGISLNRCPKCQARLRSDNDTCASCHYTHKTPRKCLRCSQKNDPVMWCAECDAYFCAGCYKKPHVLMLGSTKPHHCFAIDGASGKHFVDSAWSDEFATMVQETYRRRLHDKMVAEETPAKAPTPEQQEQQAEPAVNGAPDQTAPASSAAATPPQHPAAESSSPATATSATDGTAEVSTTFGSNGGSTQTSSSSDARTQEQSRKRQLPGPDDTRDRIQKALRSQESSRTAAAATAAPPDGMSLYDRVEAMHDMRAKAVQPGAPQAPSPKMSLNQPKMSLNQLLTQQTDERQRLLREQQERGKREAEHILQQQREQTDQLRKEQVQMEQAQLRNELRLQEEQRRQAEQQRQEELRRQAEQQRQEELRRQAEQQRQEELRRQAEQQRQEKLRRQAEQQRQEELRRQAEQQRQEELRRQAEQQQLRQQAEQQRQQRLLEERMRHEQILRQEESRRQQQAEAQSLGNRFVSQAQHTLHAPPGYAVASMAPSNISAPMLHASNARFIRVPSPVSASPHAPRFEPASSPPRPQHPCQGSADPPVANGYTPVDGSQIYHGHGEPVSRFETISQEPTGNHHIVVRNPNVQRSQQQQQEQQPAFSEEMVPRAMSSGSGGFSPSKSGEDDELRAIWVSDYDKVNALIAQLDEEISKRNEEGHQFVHMSNNINIPEQLKLKIHQLRAQRDAAMKKRFESVVRVLIFSDAVRSFAQQNEHTNIWYDVPDALKASHKKCAELAASIEEFEGQAQKLRNGIDEAVSSGNPAQMQNVVHLGALIADLERKIRASNAERDTQFIFMFQFSDTLRNMVRSEWAATGRGYHLQSSQ</sequence>
<evidence type="ECO:0000256" key="3">
    <source>
        <dbReference type="ARBA" id="ARBA00023054"/>
    </source>
</evidence>
<reference evidence="6 7" key="1">
    <citation type="submission" date="2018-08" db="EMBL/GenBank/DDBJ databases">
        <title>Genomic investigation of the strawberry pathogen Phytophthora fragariae indicates pathogenicity is determined by transcriptional variation in three key races.</title>
        <authorList>
            <person name="Adams T.M."/>
            <person name="Armitage A.D."/>
            <person name="Sobczyk M.K."/>
            <person name="Bates H.J."/>
            <person name="Dunwell J.M."/>
            <person name="Nellist C.F."/>
            <person name="Harrison R.J."/>
        </authorList>
    </citation>
    <scope>NUCLEOTIDE SEQUENCE [LARGE SCALE GENOMIC DNA]</scope>
    <source>
        <strain evidence="6 7">SCRP333</strain>
    </source>
</reference>
<keyword evidence="7" id="KW-1185">Reference proteome</keyword>
<feature type="region of interest" description="Disordered" evidence="5">
    <location>
        <begin position="545"/>
        <end position="593"/>
    </location>
</feature>
<evidence type="ECO:0000313" key="6">
    <source>
        <dbReference type="EMBL" id="KAE9357282.1"/>
    </source>
</evidence>
<dbReference type="GO" id="GO:0007030">
    <property type="term" value="P:Golgi organization"/>
    <property type="evidence" value="ECO:0007669"/>
    <property type="project" value="TreeGrafter"/>
</dbReference>
<dbReference type="CDD" id="cd19757">
    <property type="entry name" value="Bbox1"/>
    <property type="match status" value="1"/>
</dbReference>
<gene>
    <name evidence="6" type="ORF">PR003_g1872</name>
</gene>
<proteinExistence type="predicted"/>
<dbReference type="GO" id="GO:0006888">
    <property type="term" value="P:endoplasmic reticulum to Golgi vesicle-mediated transport"/>
    <property type="evidence" value="ECO:0007669"/>
    <property type="project" value="TreeGrafter"/>
</dbReference>
<evidence type="ECO:0000256" key="4">
    <source>
        <dbReference type="SAM" id="Coils"/>
    </source>
</evidence>
<comment type="subcellular location">
    <subcellularLocation>
        <location evidence="1">Golgi apparatus</location>
    </subcellularLocation>
</comment>
<feature type="coiled-coil region" evidence="4">
    <location>
        <begin position="764"/>
        <end position="791"/>
    </location>
</feature>
<evidence type="ECO:0000313" key="7">
    <source>
        <dbReference type="Proteomes" id="UP000434957"/>
    </source>
</evidence>
<name>A0A6A4FUH8_9STRA</name>
<dbReference type="PANTHER" id="PTHR18921:SF2">
    <property type="entry name" value="THYROID RECEPTOR-INTERACTING PROTEIN 11"/>
    <property type="match status" value="1"/>
</dbReference>
<feature type="compositionally biased region" description="Low complexity" evidence="5">
    <location>
        <begin position="620"/>
        <end position="630"/>
    </location>
</feature>
<feature type="region of interest" description="Disordered" evidence="5">
    <location>
        <begin position="619"/>
        <end position="656"/>
    </location>
</feature>
<dbReference type="AlphaFoldDB" id="A0A6A4FUH8"/>
<dbReference type="EMBL" id="QXFT01000055">
    <property type="protein sequence ID" value="KAE9357282.1"/>
    <property type="molecule type" value="Genomic_DNA"/>
</dbReference>
<keyword evidence="3 4" id="KW-0175">Coiled coil</keyword>
<feature type="compositionally biased region" description="Basic and acidic residues" evidence="5">
    <location>
        <begin position="352"/>
        <end position="362"/>
    </location>
</feature>
<feature type="compositionally biased region" description="Basic and acidic residues" evidence="5">
    <location>
        <begin position="333"/>
        <end position="345"/>
    </location>
</feature>
<evidence type="ECO:0000256" key="1">
    <source>
        <dbReference type="ARBA" id="ARBA00004555"/>
    </source>
</evidence>
<feature type="compositionally biased region" description="Low complexity" evidence="5">
    <location>
        <begin position="158"/>
        <end position="232"/>
    </location>
</feature>